<reference evidence="1 2" key="1">
    <citation type="submission" date="2013-10" db="EMBL/GenBank/DDBJ databases">
        <title>Salinisphaera orenii MK-B5 Genome Sequencing.</title>
        <authorList>
            <person name="Lai Q."/>
            <person name="Li C."/>
            <person name="Shao Z."/>
        </authorList>
    </citation>
    <scope>NUCLEOTIDE SEQUENCE [LARGE SCALE GENOMIC DNA]</scope>
    <source>
        <strain evidence="1 2">MK-B5</strain>
    </source>
</reference>
<accession>A0A423PIC2</accession>
<comment type="caution">
    <text evidence="1">The sequence shown here is derived from an EMBL/GenBank/DDBJ whole genome shotgun (WGS) entry which is preliminary data.</text>
</comment>
<protein>
    <recommendedName>
        <fullName evidence="3">Tat (Twin-arginine translocation) pathway signal sequence</fullName>
    </recommendedName>
</protein>
<organism evidence="1 2">
    <name type="scientific">Salinisphaera orenii MK-B5</name>
    <dbReference type="NCBI Taxonomy" id="856730"/>
    <lineage>
        <taxon>Bacteria</taxon>
        <taxon>Pseudomonadati</taxon>
        <taxon>Pseudomonadota</taxon>
        <taxon>Gammaproteobacteria</taxon>
        <taxon>Salinisphaerales</taxon>
        <taxon>Salinisphaeraceae</taxon>
        <taxon>Salinisphaera</taxon>
    </lineage>
</organism>
<dbReference type="RefSeq" id="WP_123631741.1">
    <property type="nucleotide sequence ID" value="NZ_AYKH01000034.1"/>
</dbReference>
<keyword evidence="2" id="KW-1185">Reference proteome</keyword>
<proteinExistence type="predicted"/>
<sequence length="187" mass="20114">MSDHAVSRRAFLRAGGAVLTGTLASTSGVLALIAPSTSWALELEALDAHQAATVLQFTRHVFPHDRLDDAVYALVVKDLDAGAAEDPTTRRMLTDAVRRLDEASGGEWLSRSAAEQFVQVQAMEATPFFAKVHSTAVVSLYDNDMAFAHFGYPGRKGDPGYIHRGFNDLHWLPDPPDGASGPVPETA</sequence>
<gene>
    <name evidence="1" type="ORF">SAOR_12545</name>
</gene>
<dbReference type="InterPro" id="IPR006311">
    <property type="entry name" value="TAT_signal"/>
</dbReference>
<dbReference type="PROSITE" id="PS51318">
    <property type="entry name" value="TAT"/>
    <property type="match status" value="1"/>
</dbReference>
<dbReference type="AlphaFoldDB" id="A0A423PIC2"/>
<name>A0A423PIC2_9GAMM</name>
<evidence type="ECO:0000313" key="1">
    <source>
        <dbReference type="EMBL" id="ROO25372.1"/>
    </source>
</evidence>
<evidence type="ECO:0008006" key="3">
    <source>
        <dbReference type="Google" id="ProtNLM"/>
    </source>
</evidence>
<evidence type="ECO:0000313" key="2">
    <source>
        <dbReference type="Proteomes" id="UP000283993"/>
    </source>
</evidence>
<dbReference type="Proteomes" id="UP000283993">
    <property type="component" value="Unassembled WGS sequence"/>
</dbReference>
<dbReference type="EMBL" id="AYKH01000034">
    <property type="protein sequence ID" value="ROO25372.1"/>
    <property type="molecule type" value="Genomic_DNA"/>
</dbReference>